<evidence type="ECO:0000259" key="1">
    <source>
        <dbReference type="Pfam" id="PF20056"/>
    </source>
</evidence>
<keyword evidence="3" id="KW-1185">Reference proteome</keyword>
<comment type="caution">
    <text evidence="2">The sequence shown here is derived from an EMBL/GenBank/DDBJ whole genome shotgun (WGS) entry which is preliminary data.</text>
</comment>
<dbReference type="InterPro" id="IPR045601">
    <property type="entry name" value="DUF6455"/>
</dbReference>
<name>A0A4R1NUX2_9RHOB</name>
<proteinExistence type="predicted"/>
<feature type="domain" description="DUF6455" evidence="1">
    <location>
        <begin position="1"/>
        <end position="82"/>
    </location>
</feature>
<sequence length="87" mass="9569">MPKAQNLRRHVALMDNAARRVGMDLQEAAIRGALRVDEISDAVVRCTNCPKPDACEAWLMKGPGTKGDLPEFCRNKVMFSRVGAVLT</sequence>
<dbReference type="EMBL" id="SMGR01000001">
    <property type="protein sequence ID" value="TCL08852.1"/>
    <property type="molecule type" value="Genomic_DNA"/>
</dbReference>
<dbReference type="OrthoDB" id="7961152at2"/>
<dbReference type="Proteomes" id="UP000295673">
    <property type="component" value="Unassembled WGS sequence"/>
</dbReference>
<accession>A0A4R1NUX2</accession>
<reference evidence="2 3" key="1">
    <citation type="submission" date="2019-03" db="EMBL/GenBank/DDBJ databases">
        <title>Genomic Encyclopedia of Archaeal and Bacterial Type Strains, Phase II (KMG-II): from individual species to whole genera.</title>
        <authorList>
            <person name="Goeker M."/>
        </authorList>
    </citation>
    <scope>NUCLEOTIDE SEQUENCE [LARGE SCALE GENOMIC DNA]</scope>
    <source>
        <strain evidence="2 3">DSM 26433</strain>
    </source>
</reference>
<dbReference type="Pfam" id="PF20056">
    <property type="entry name" value="DUF6455"/>
    <property type="match status" value="1"/>
</dbReference>
<protein>
    <recommendedName>
        <fullName evidence="1">DUF6455 domain-containing protein</fullName>
    </recommendedName>
</protein>
<gene>
    <name evidence="2" type="ORF">BXY66_0893</name>
</gene>
<organism evidence="2 3">
    <name type="scientific">Shimia isoporae</name>
    <dbReference type="NCBI Taxonomy" id="647720"/>
    <lineage>
        <taxon>Bacteria</taxon>
        <taxon>Pseudomonadati</taxon>
        <taxon>Pseudomonadota</taxon>
        <taxon>Alphaproteobacteria</taxon>
        <taxon>Rhodobacterales</taxon>
        <taxon>Roseobacteraceae</taxon>
    </lineage>
</organism>
<dbReference type="AlphaFoldDB" id="A0A4R1NUX2"/>
<evidence type="ECO:0000313" key="2">
    <source>
        <dbReference type="EMBL" id="TCL08852.1"/>
    </source>
</evidence>
<dbReference type="RefSeq" id="WP_132858943.1">
    <property type="nucleotide sequence ID" value="NZ_SMGR01000001.1"/>
</dbReference>
<evidence type="ECO:0000313" key="3">
    <source>
        <dbReference type="Proteomes" id="UP000295673"/>
    </source>
</evidence>